<protein>
    <submittedName>
        <fullName evidence="4">Pseudouridine kinase</fullName>
        <ecNumber evidence="4">2.7.1.83</ecNumber>
    </submittedName>
</protein>
<dbReference type="InterPro" id="IPR002173">
    <property type="entry name" value="Carboh/pur_kinase_PfkB_CS"/>
</dbReference>
<organism evidence="4 5">
    <name type="scientific">Sphaerotilus montanus</name>
    <dbReference type="NCBI Taxonomy" id="522889"/>
    <lineage>
        <taxon>Bacteria</taxon>
        <taxon>Pseudomonadati</taxon>
        <taxon>Pseudomonadota</taxon>
        <taxon>Betaproteobacteria</taxon>
        <taxon>Burkholderiales</taxon>
        <taxon>Sphaerotilaceae</taxon>
        <taxon>Sphaerotilus</taxon>
    </lineage>
</organism>
<accession>A0A7Y9R0Y9</accession>
<dbReference type="Gene3D" id="3.40.1190.20">
    <property type="match status" value="1"/>
</dbReference>
<dbReference type="PANTHER" id="PTHR10584">
    <property type="entry name" value="SUGAR KINASE"/>
    <property type="match status" value="1"/>
</dbReference>
<reference evidence="4 5" key="1">
    <citation type="submission" date="2020-07" db="EMBL/GenBank/DDBJ databases">
        <title>Genomic Encyclopedia of Archaeal and Bacterial Type Strains, Phase II (KMG-II): from individual species to whole genera.</title>
        <authorList>
            <person name="Goeker M."/>
        </authorList>
    </citation>
    <scope>NUCLEOTIDE SEQUENCE [LARGE SCALE GENOMIC DNA]</scope>
    <source>
        <strain evidence="4 5">DSM 21226</strain>
    </source>
</reference>
<dbReference type="Pfam" id="PF00294">
    <property type="entry name" value="PfkB"/>
    <property type="match status" value="1"/>
</dbReference>
<dbReference type="AlphaFoldDB" id="A0A7Y9R0Y9"/>
<gene>
    <name evidence="4" type="ORF">BDD16_001943</name>
</gene>
<dbReference type="Proteomes" id="UP000518288">
    <property type="component" value="Unassembled WGS sequence"/>
</dbReference>
<dbReference type="EMBL" id="JACCFH010000001">
    <property type="protein sequence ID" value="NYG32957.1"/>
    <property type="molecule type" value="Genomic_DNA"/>
</dbReference>
<dbReference type="InterPro" id="IPR029056">
    <property type="entry name" value="Ribokinase-like"/>
</dbReference>
<proteinExistence type="predicted"/>
<dbReference type="RefSeq" id="WP_179633781.1">
    <property type="nucleotide sequence ID" value="NZ_JACCFH010000001.1"/>
</dbReference>
<dbReference type="GO" id="GO:0050225">
    <property type="term" value="F:pseudouridine kinase activity"/>
    <property type="evidence" value="ECO:0007669"/>
    <property type="project" value="UniProtKB-EC"/>
</dbReference>
<dbReference type="PANTHER" id="PTHR10584:SF166">
    <property type="entry name" value="RIBOKINASE"/>
    <property type="match status" value="1"/>
</dbReference>
<comment type="caution">
    <text evidence="4">The sequence shown here is derived from an EMBL/GenBank/DDBJ whole genome shotgun (WGS) entry which is preliminary data.</text>
</comment>
<dbReference type="SUPFAM" id="SSF53613">
    <property type="entry name" value="Ribokinase-like"/>
    <property type="match status" value="1"/>
</dbReference>
<evidence type="ECO:0000313" key="5">
    <source>
        <dbReference type="Proteomes" id="UP000518288"/>
    </source>
</evidence>
<keyword evidence="1 4" id="KW-0808">Transferase</keyword>
<feature type="domain" description="Carbohydrate kinase PfkB" evidence="3">
    <location>
        <begin position="8"/>
        <end position="301"/>
    </location>
</feature>
<dbReference type="PROSITE" id="PS00583">
    <property type="entry name" value="PFKB_KINASES_1"/>
    <property type="match status" value="1"/>
</dbReference>
<sequence>MNPALCPVVCLGGANVDRKLRVAAPVRPGSSNPVSARETWGGVARNVAENLARCGVPVQMLTAVGQDAAGRALLDDAARCGIDTRAAEVVADALTGSYTAVLNPDGSLHVALAHMDLCEQLTPDWLARHAGRCRSAALVVADLNLPAATLAALVAAASDLGAPPLVLVAVSEAKMDRLPARLCGVRLLVLNRGELAAWAGTEVLADGVTRLKAAGVRDVVVTLGEAGLGHTTAEGELVWLAAPVVPPEAVIDVTGAGDALAAGLCHGLWAGAVDAQGWSPTCARALARAALTVQSAETVIPDTEPLPPVPL</sequence>
<evidence type="ECO:0000259" key="3">
    <source>
        <dbReference type="Pfam" id="PF00294"/>
    </source>
</evidence>
<evidence type="ECO:0000313" key="4">
    <source>
        <dbReference type="EMBL" id="NYG32957.1"/>
    </source>
</evidence>
<keyword evidence="2 4" id="KW-0418">Kinase</keyword>
<name>A0A7Y9R0Y9_9BURK</name>
<dbReference type="InterPro" id="IPR011611">
    <property type="entry name" value="PfkB_dom"/>
</dbReference>
<dbReference type="EC" id="2.7.1.83" evidence="4"/>
<evidence type="ECO:0000256" key="2">
    <source>
        <dbReference type="ARBA" id="ARBA00022777"/>
    </source>
</evidence>
<evidence type="ECO:0000256" key="1">
    <source>
        <dbReference type="ARBA" id="ARBA00022679"/>
    </source>
</evidence>
<keyword evidence="5" id="KW-1185">Reference proteome</keyword>